<reference evidence="2" key="1">
    <citation type="journal article" date="2019" name="Int. J. Syst. Evol. Microbiol.">
        <title>The Global Catalogue of Microorganisms (GCM) 10K type strain sequencing project: providing services to taxonomists for standard genome sequencing and annotation.</title>
        <authorList>
            <consortium name="The Broad Institute Genomics Platform"/>
            <consortium name="The Broad Institute Genome Sequencing Center for Infectious Disease"/>
            <person name="Wu L."/>
            <person name="Ma J."/>
        </authorList>
    </citation>
    <scope>NUCLEOTIDE SEQUENCE [LARGE SCALE GENOMIC DNA]</scope>
    <source>
        <strain evidence="2">JCM 30234</strain>
    </source>
</reference>
<dbReference type="Proteomes" id="UP001596620">
    <property type="component" value="Unassembled WGS sequence"/>
</dbReference>
<comment type="caution">
    <text evidence="1">The sequence shown here is derived from an EMBL/GenBank/DDBJ whole genome shotgun (WGS) entry which is preliminary data.</text>
</comment>
<keyword evidence="2" id="KW-1185">Reference proteome</keyword>
<evidence type="ECO:0000313" key="2">
    <source>
        <dbReference type="Proteomes" id="UP001596620"/>
    </source>
</evidence>
<protein>
    <recommendedName>
        <fullName evidence="3">P27 family phage terminase small subunit</fullName>
    </recommendedName>
</protein>
<organism evidence="1 2">
    <name type="scientific">Lentibacillus kimchii</name>
    <dbReference type="NCBI Taxonomy" id="1542911"/>
    <lineage>
        <taxon>Bacteria</taxon>
        <taxon>Bacillati</taxon>
        <taxon>Bacillota</taxon>
        <taxon>Bacilli</taxon>
        <taxon>Bacillales</taxon>
        <taxon>Bacillaceae</taxon>
        <taxon>Lentibacillus</taxon>
    </lineage>
</organism>
<evidence type="ECO:0008006" key="3">
    <source>
        <dbReference type="Google" id="ProtNLM"/>
    </source>
</evidence>
<dbReference type="EMBL" id="JBHTGR010000057">
    <property type="protein sequence ID" value="MFC7748319.1"/>
    <property type="molecule type" value="Genomic_DNA"/>
</dbReference>
<sequence>MVKPSVKKQNESINAERQKLMDIFTDILPEDQMAVAEKLIDRIAFMSETLKNLENDIKSKGATYKFQNGKQEMIIENPSQKSYSTLVNRYTAACKELFNLLSKEQQSKVEDDGFDSFLDKK</sequence>
<evidence type="ECO:0000313" key="1">
    <source>
        <dbReference type="EMBL" id="MFC7748319.1"/>
    </source>
</evidence>
<gene>
    <name evidence="1" type="ORF">ACFQU8_14095</name>
</gene>
<dbReference type="RefSeq" id="WP_382361662.1">
    <property type="nucleotide sequence ID" value="NZ_JBHTGR010000057.1"/>
</dbReference>
<proteinExistence type="predicted"/>
<name>A0ABW2UWT0_9BACI</name>
<accession>A0ABW2UWT0</accession>